<dbReference type="InterPro" id="IPR023107">
    <property type="entry name" value="Atu2299-like_dom_sf"/>
</dbReference>
<dbReference type="Gene3D" id="3.10.550.10">
    <property type="entry name" value="Hypothetical protein Atu2299"/>
    <property type="match status" value="1"/>
</dbReference>
<dbReference type="EMBL" id="CP036426">
    <property type="protein sequence ID" value="QDV37715.1"/>
    <property type="molecule type" value="Genomic_DNA"/>
</dbReference>
<gene>
    <name evidence="2" type="ORF">ElP_56580</name>
</gene>
<dbReference type="Proteomes" id="UP000317835">
    <property type="component" value="Chromosome"/>
</dbReference>
<dbReference type="AlphaFoldDB" id="A0A518HA29"/>
<evidence type="ECO:0000313" key="3">
    <source>
        <dbReference type="Proteomes" id="UP000317835"/>
    </source>
</evidence>
<organism evidence="2 3">
    <name type="scientific">Tautonia plasticadhaerens</name>
    <dbReference type="NCBI Taxonomy" id="2527974"/>
    <lineage>
        <taxon>Bacteria</taxon>
        <taxon>Pseudomonadati</taxon>
        <taxon>Planctomycetota</taxon>
        <taxon>Planctomycetia</taxon>
        <taxon>Isosphaerales</taxon>
        <taxon>Isosphaeraceae</taxon>
        <taxon>Tautonia</taxon>
    </lineage>
</organism>
<reference evidence="2 3" key="1">
    <citation type="submission" date="2019-02" db="EMBL/GenBank/DDBJ databases">
        <title>Deep-cultivation of Planctomycetes and their phenomic and genomic characterization uncovers novel biology.</title>
        <authorList>
            <person name="Wiegand S."/>
            <person name="Jogler M."/>
            <person name="Boedeker C."/>
            <person name="Pinto D."/>
            <person name="Vollmers J."/>
            <person name="Rivas-Marin E."/>
            <person name="Kohn T."/>
            <person name="Peeters S.H."/>
            <person name="Heuer A."/>
            <person name="Rast P."/>
            <person name="Oberbeckmann S."/>
            <person name="Bunk B."/>
            <person name="Jeske O."/>
            <person name="Meyerdierks A."/>
            <person name="Storesund J.E."/>
            <person name="Kallscheuer N."/>
            <person name="Luecker S."/>
            <person name="Lage O.M."/>
            <person name="Pohl T."/>
            <person name="Merkel B.J."/>
            <person name="Hornburger P."/>
            <person name="Mueller R.-W."/>
            <person name="Bruemmer F."/>
            <person name="Labrenz M."/>
            <person name="Spormann A.M."/>
            <person name="Op den Camp H."/>
            <person name="Overmann J."/>
            <person name="Amann R."/>
            <person name="Jetten M.S.M."/>
            <person name="Mascher T."/>
            <person name="Medema M.H."/>
            <person name="Devos D.P."/>
            <person name="Kaster A.-K."/>
            <person name="Ovreas L."/>
            <person name="Rohde M."/>
            <person name="Galperin M.Y."/>
            <person name="Jogler C."/>
        </authorList>
    </citation>
    <scope>NUCLEOTIDE SEQUENCE [LARGE SCALE GENOMIC DNA]</scope>
    <source>
        <strain evidence="2 3">ElP</strain>
    </source>
</reference>
<evidence type="ECO:0000313" key="2">
    <source>
        <dbReference type="EMBL" id="QDV37715.1"/>
    </source>
</evidence>
<feature type="compositionally biased region" description="Basic residues" evidence="1">
    <location>
        <begin position="37"/>
        <end position="49"/>
    </location>
</feature>
<protein>
    <submittedName>
        <fullName evidence="2">Uncharacterized protein</fullName>
    </submittedName>
</protein>
<dbReference type="OrthoDB" id="8774522at2"/>
<evidence type="ECO:0000256" key="1">
    <source>
        <dbReference type="SAM" id="MobiDB-lite"/>
    </source>
</evidence>
<feature type="region of interest" description="Disordered" evidence="1">
    <location>
        <begin position="37"/>
        <end position="63"/>
    </location>
</feature>
<keyword evidence="3" id="KW-1185">Reference proteome</keyword>
<name>A0A518HA29_9BACT</name>
<dbReference type="RefSeq" id="WP_145275720.1">
    <property type="nucleotide sequence ID" value="NZ_CP036426.1"/>
</dbReference>
<proteinExistence type="predicted"/>
<sequence>MTSNVFGPQGVQDRNCHIAGDVCRRILAAPELANRKMRRARAAKERRAKPANPVNSGQSLGRPGVRGRIAEAVHRAVCEFSGTDGCGHCMLYAVGGAGILGRVFGRTYHPQAGSMAVLVDPPDLWMTMDATNFSGGEFHCWLGRQTGGGRVEMIDFASRHYRAYWDRLVDASEFEAIESGMYVRRDEPLEGHSRPKWNREAPPDYVWTEGLLSEWLRLVPDRQATEAVWSMILGHLGVYEPLVALAVEHYQRLGASPMHETAERSPAAAGQ</sequence>
<dbReference type="KEGG" id="tpla:ElP_56580"/>
<accession>A0A518HA29</accession>